<evidence type="ECO:0000256" key="2">
    <source>
        <dbReference type="ARBA" id="ARBA00022679"/>
    </source>
</evidence>
<reference evidence="7" key="1">
    <citation type="submission" date="2011-08" db="EMBL/GenBank/DDBJ databases">
        <title>The draft genome of Latimeria chalumnae.</title>
        <authorList>
            <person name="Di Palma F."/>
            <person name="Alfoldi J."/>
            <person name="Johnson J."/>
            <person name="Berlin A."/>
            <person name="Gnerre S."/>
            <person name="Jaffe D."/>
            <person name="MacCallum I."/>
            <person name="Young S."/>
            <person name="Walker B.J."/>
            <person name="Lander E."/>
            <person name="Lindblad-Toh K."/>
        </authorList>
    </citation>
    <scope>NUCLEOTIDE SEQUENCE [LARGE SCALE GENOMIC DNA]</scope>
    <source>
        <strain evidence="7">Wild caught</strain>
    </source>
</reference>
<proteinExistence type="inferred from homology"/>
<dbReference type="OMA" id="CDITDRW"/>
<feature type="transmembrane region" description="Helical" evidence="5">
    <location>
        <begin position="16"/>
        <end position="34"/>
    </location>
</feature>
<evidence type="ECO:0000256" key="5">
    <source>
        <dbReference type="SAM" id="Phobius"/>
    </source>
</evidence>
<protein>
    <submittedName>
        <fullName evidence="6">Catechol-O-methyltransferase domain containing 1</fullName>
    </submittedName>
</protein>
<keyword evidence="1" id="KW-0489">Methyltransferase</keyword>
<keyword evidence="3" id="KW-0949">S-adenosyl-L-methionine</keyword>
<accession>H3AQI2</accession>
<dbReference type="CDD" id="cd02440">
    <property type="entry name" value="AdoMet_MTases"/>
    <property type="match status" value="1"/>
</dbReference>
<dbReference type="Proteomes" id="UP000008672">
    <property type="component" value="Unassembled WGS sequence"/>
</dbReference>
<dbReference type="Ensembl" id="ENSLACT00000011994.1">
    <property type="protein sequence ID" value="ENSLACP00000011903.1"/>
    <property type="gene ID" value="ENSLACG00000010476.1"/>
</dbReference>
<dbReference type="InterPro" id="IPR029063">
    <property type="entry name" value="SAM-dependent_MTases_sf"/>
</dbReference>
<dbReference type="HOGENOM" id="CLU_067676_5_0_1"/>
<dbReference type="InParanoid" id="H3AQI2"/>
<comment type="similarity">
    <text evidence="4">Belongs to the class I-like SAM-binding methyltransferase superfamily. Cation-dependent O-methyltransferase family.</text>
</comment>
<dbReference type="PANTHER" id="PTHR10509">
    <property type="entry name" value="O-METHYLTRANSFERASE-RELATED"/>
    <property type="match status" value="1"/>
</dbReference>
<keyword evidence="7" id="KW-1185">Reference proteome</keyword>
<keyword evidence="5" id="KW-0472">Membrane</keyword>
<dbReference type="GO" id="GO:0032259">
    <property type="term" value="P:methylation"/>
    <property type="evidence" value="ECO:0007669"/>
    <property type="project" value="UniProtKB-KW"/>
</dbReference>
<gene>
    <name evidence="6" type="primary">COMTD1</name>
</gene>
<evidence type="ECO:0000256" key="3">
    <source>
        <dbReference type="ARBA" id="ARBA00022691"/>
    </source>
</evidence>
<keyword evidence="5" id="KW-0812">Transmembrane</keyword>
<dbReference type="AlphaFoldDB" id="H3AQI2"/>
<dbReference type="InterPro" id="IPR002935">
    <property type="entry name" value="SAM_O-MeTrfase"/>
</dbReference>
<evidence type="ECO:0000313" key="6">
    <source>
        <dbReference type="Ensembl" id="ENSLACP00000011903.1"/>
    </source>
</evidence>
<keyword evidence="2" id="KW-0808">Transferase</keyword>
<reference evidence="6" key="2">
    <citation type="submission" date="2025-08" db="UniProtKB">
        <authorList>
            <consortium name="Ensembl"/>
        </authorList>
    </citation>
    <scope>IDENTIFICATION</scope>
</reference>
<dbReference type="GeneTree" id="ENSGT00390000004409"/>
<evidence type="ECO:0000313" key="7">
    <source>
        <dbReference type="Proteomes" id="UP000008672"/>
    </source>
</evidence>
<dbReference type="PROSITE" id="PS51682">
    <property type="entry name" value="SAM_OMT_I"/>
    <property type="match status" value="1"/>
</dbReference>
<keyword evidence="5" id="KW-1133">Transmembrane helix</keyword>
<dbReference type="SUPFAM" id="SSF53335">
    <property type="entry name" value="S-adenosyl-L-methionine-dependent methyltransferases"/>
    <property type="match status" value="1"/>
</dbReference>
<dbReference type="Bgee" id="ENSLACG00000010476">
    <property type="expression patterns" value="Expressed in pelvic fin and 6 other cell types or tissues"/>
</dbReference>
<dbReference type="EMBL" id="AFYH01157206">
    <property type="status" value="NOT_ANNOTATED_CDS"/>
    <property type="molecule type" value="Genomic_DNA"/>
</dbReference>
<evidence type="ECO:0000256" key="4">
    <source>
        <dbReference type="ARBA" id="ARBA00023453"/>
    </source>
</evidence>
<organism evidence="6 7">
    <name type="scientific">Latimeria chalumnae</name>
    <name type="common">Coelacanth</name>
    <dbReference type="NCBI Taxonomy" id="7897"/>
    <lineage>
        <taxon>Eukaryota</taxon>
        <taxon>Metazoa</taxon>
        <taxon>Chordata</taxon>
        <taxon>Craniata</taxon>
        <taxon>Vertebrata</taxon>
        <taxon>Euteleostomi</taxon>
        <taxon>Coelacanthiformes</taxon>
        <taxon>Coelacanthidae</taxon>
        <taxon>Latimeria</taxon>
    </lineage>
</organism>
<sequence>LTQPGTMPMSSMSKEALIGTATLGVVFTVGVWIGKKYFHPHTLSSLLKSHKMKNDPLMNYVLDHSLREHSVLKKLRLCTLGHPKCEMMVACEHAQLMGNLARLINAKKVLEIGVYTGYNALNMALILPDDGKVIACDINEDYISIGKPFWKEAGVDHKIELRIKPAIQTLEELLTAGEAETFDFAFIDADKVNMDEYYERSLRLLRRGGVMAIDNVLWGGKVLNPDKNDLDTQSIHRLNEKIVQDTRVIVSMLTIADGVTLAIKI</sequence>
<dbReference type="PANTHER" id="PTHR10509:SF93">
    <property type="entry name" value="CATECHOL O-METHYLTRANSFERASE DOMAIN-CONTAINING PROTEIN 1"/>
    <property type="match status" value="1"/>
</dbReference>
<dbReference type="Pfam" id="PF01596">
    <property type="entry name" value="Methyltransf_3"/>
    <property type="match status" value="1"/>
</dbReference>
<dbReference type="GO" id="GO:0008171">
    <property type="term" value="F:O-methyltransferase activity"/>
    <property type="evidence" value="ECO:0007669"/>
    <property type="project" value="InterPro"/>
</dbReference>
<name>H3AQI2_LATCH</name>
<dbReference type="GO" id="GO:0008757">
    <property type="term" value="F:S-adenosylmethionine-dependent methyltransferase activity"/>
    <property type="evidence" value="ECO:0007669"/>
    <property type="project" value="TreeGrafter"/>
</dbReference>
<evidence type="ECO:0000256" key="1">
    <source>
        <dbReference type="ARBA" id="ARBA00022603"/>
    </source>
</evidence>
<dbReference type="STRING" id="7897.ENSLACP00000011903"/>
<dbReference type="Gene3D" id="3.40.50.150">
    <property type="entry name" value="Vaccinia Virus protein VP39"/>
    <property type="match status" value="1"/>
</dbReference>
<reference evidence="6" key="3">
    <citation type="submission" date="2025-09" db="UniProtKB">
        <authorList>
            <consortium name="Ensembl"/>
        </authorList>
    </citation>
    <scope>IDENTIFICATION</scope>
</reference>
<dbReference type="InterPro" id="IPR050362">
    <property type="entry name" value="Cation-dep_OMT"/>
</dbReference>
<dbReference type="FunCoup" id="H3AQI2">
    <property type="interactions" value="252"/>
</dbReference>
<dbReference type="eggNOG" id="KOG1663">
    <property type="taxonomic scope" value="Eukaryota"/>
</dbReference>